<dbReference type="InterPro" id="IPR036188">
    <property type="entry name" value="FAD/NAD-bd_sf"/>
</dbReference>
<gene>
    <name evidence="7" type="ORF">LLEC1_08146</name>
</gene>
<feature type="non-terminal residue" evidence="7">
    <location>
        <position position="219"/>
    </location>
</feature>
<proteinExistence type="inferred from homology"/>
<dbReference type="OMA" id="HACRTHT"/>
<keyword evidence="8" id="KW-1185">Reference proteome</keyword>
<accession>A0A179IKQ2</accession>
<keyword evidence="5" id="KW-0560">Oxidoreductase</keyword>
<dbReference type="GO" id="GO:0004497">
    <property type="term" value="F:monooxygenase activity"/>
    <property type="evidence" value="ECO:0007669"/>
    <property type="project" value="UniProtKB-KW"/>
</dbReference>
<evidence type="ECO:0000256" key="6">
    <source>
        <dbReference type="ARBA" id="ARBA00023033"/>
    </source>
</evidence>
<comment type="caution">
    <text evidence="7">The sequence shown here is derived from an EMBL/GenBank/DDBJ whole genome shotgun (WGS) entry which is preliminary data.</text>
</comment>
<evidence type="ECO:0000313" key="7">
    <source>
        <dbReference type="EMBL" id="OAR02329.1"/>
    </source>
</evidence>
<dbReference type="Gene3D" id="3.50.50.60">
    <property type="entry name" value="FAD/NAD(P)-binding domain"/>
    <property type="match status" value="1"/>
</dbReference>
<dbReference type="EMBL" id="LUKN01000742">
    <property type="protein sequence ID" value="OAR02329.1"/>
    <property type="molecule type" value="Genomic_DNA"/>
</dbReference>
<keyword evidence="6" id="KW-0503">Monooxygenase</keyword>
<sequence length="219" mass="24274">MAAYRKPELAIIGGGIAGLCLAIALHRRGCHVKLFEQAPGFQEIGAGVSFTQNAVQAMQICHPAIHAAFERVCTRNIWPSKQRVWFDFYDAQTPDAAQRPAFSIVNDLGQNGVHRAHFLAELERLLPREVTYFGKRLDVYEQDEGGRFRLMFADGSEDEADVVLGCDGIKSRVRQLMFGADHPCALPGYTHKYAYRALVPMKDAIAAVGEEKAQNAAMH</sequence>
<dbReference type="PANTHER" id="PTHR46720:SF3">
    <property type="entry name" value="FAD-BINDING DOMAIN-CONTAINING PROTEIN-RELATED"/>
    <property type="match status" value="1"/>
</dbReference>
<comment type="similarity">
    <text evidence="2">Belongs to the paxM FAD-dependent monooxygenase family.</text>
</comment>
<comment type="cofactor">
    <cofactor evidence="1">
        <name>FAD</name>
        <dbReference type="ChEBI" id="CHEBI:57692"/>
    </cofactor>
</comment>
<evidence type="ECO:0000256" key="1">
    <source>
        <dbReference type="ARBA" id="ARBA00001974"/>
    </source>
</evidence>
<evidence type="ECO:0000256" key="2">
    <source>
        <dbReference type="ARBA" id="ARBA00007992"/>
    </source>
</evidence>
<dbReference type="SUPFAM" id="SSF51905">
    <property type="entry name" value="FAD/NAD(P)-binding domain"/>
    <property type="match status" value="1"/>
</dbReference>
<dbReference type="OrthoDB" id="417877at2759"/>
<protein>
    <recommendedName>
        <fullName evidence="9">FAD-binding domain-containing protein</fullName>
    </recommendedName>
</protein>
<evidence type="ECO:0000256" key="3">
    <source>
        <dbReference type="ARBA" id="ARBA00022630"/>
    </source>
</evidence>
<name>A0A179IKQ2_CORDF</name>
<dbReference type="Pfam" id="PF13450">
    <property type="entry name" value="NAD_binding_8"/>
    <property type="match status" value="1"/>
</dbReference>
<evidence type="ECO:0000256" key="4">
    <source>
        <dbReference type="ARBA" id="ARBA00022827"/>
    </source>
</evidence>
<evidence type="ECO:0000256" key="5">
    <source>
        <dbReference type="ARBA" id="ARBA00023002"/>
    </source>
</evidence>
<keyword evidence="4" id="KW-0274">FAD</keyword>
<organism evidence="7 8">
    <name type="scientific">Cordyceps confragosa</name>
    <name type="common">Lecanicillium lecanii</name>
    <dbReference type="NCBI Taxonomy" id="2714763"/>
    <lineage>
        <taxon>Eukaryota</taxon>
        <taxon>Fungi</taxon>
        <taxon>Dikarya</taxon>
        <taxon>Ascomycota</taxon>
        <taxon>Pezizomycotina</taxon>
        <taxon>Sordariomycetes</taxon>
        <taxon>Hypocreomycetidae</taxon>
        <taxon>Hypocreales</taxon>
        <taxon>Cordycipitaceae</taxon>
        <taxon>Akanthomyces</taxon>
    </lineage>
</organism>
<dbReference type="PRINTS" id="PR00420">
    <property type="entry name" value="RNGMNOXGNASE"/>
</dbReference>
<dbReference type="AlphaFoldDB" id="A0A179IKQ2"/>
<dbReference type="PANTHER" id="PTHR46720">
    <property type="entry name" value="HYDROXYLASE, PUTATIVE (AFU_ORTHOLOGUE AFUA_3G01460)-RELATED"/>
    <property type="match status" value="1"/>
</dbReference>
<dbReference type="InterPro" id="IPR051104">
    <property type="entry name" value="FAD_monoxygenase"/>
</dbReference>
<evidence type="ECO:0000313" key="8">
    <source>
        <dbReference type="Proteomes" id="UP000243081"/>
    </source>
</evidence>
<reference evidence="7 8" key="1">
    <citation type="submission" date="2016-03" db="EMBL/GenBank/DDBJ databases">
        <title>Fine-scale spatial genetic structure of a fungal parasite of coffee scale insects.</title>
        <authorList>
            <person name="Jackson D."/>
            <person name="Zemenick K.A."/>
            <person name="Malloure B."/>
            <person name="Quandt C.A."/>
            <person name="James T.Y."/>
        </authorList>
    </citation>
    <scope>NUCLEOTIDE SEQUENCE [LARGE SCALE GENOMIC DNA]</scope>
    <source>
        <strain evidence="7 8">UM487</strain>
    </source>
</reference>
<dbReference type="Proteomes" id="UP000243081">
    <property type="component" value="Unassembled WGS sequence"/>
</dbReference>
<dbReference type="GO" id="GO:0044550">
    <property type="term" value="P:secondary metabolite biosynthetic process"/>
    <property type="evidence" value="ECO:0007669"/>
    <property type="project" value="TreeGrafter"/>
</dbReference>
<evidence type="ECO:0008006" key="9">
    <source>
        <dbReference type="Google" id="ProtNLM"/>
    </source>
</evidence>
<keyword evidence="3" id="KW-0285">Flavoprotein</keyword>